<dbReference type="InterPro" id="IPR000700">
    <property type="entry name" value="PAS-assoc_C"/>
</dbReference>
<reference evidence="11 12" key="1">
    <citation type="journal article" date="2015" name="Genome Announc.">
        <title>Complete Genome Sequence of Methanosphaerula palustris E1-9CT, a Hydrogenotrophic Methanogen Isolated from a Minerotrophic Fen Peatland.</title>
        <authorList>
            <person name="Cadillo-Quiroz H."/>
            <person name="Browne P."/>
            <person name="Kyrpides N."/>
            <person name="Woyke T."/>
            <person name="Goodwin L."/>
            <person name="Detter C."/>
            <person name="Yavitt J.B."/>
            <person name="Zinder S.H."/>
        </authorList>
    </citation>
    <scope>NUCLEOTIDE SEQUENCE [LARGE SCALE GENOMIC DNA]</scope>
    <source>
        <strain evidence="12">ATCC BAA-1556 / DSM 19958 / E1-9c</strain>
    </source>
</reference>
<dbReference type="PRINTS" id="PR00344">
    <property type="entry name" value="BCTRLSENSOR"/>
</dbReference>
<dbReference type="GO" id="GO:0016301">
    <property type="term" value="F:kinase activity"/>
    <property type="evidence" value="ECO:0007669"/>
    <property type="project" value="UniProtKB-KW"/>
</dbReference>
<dbReference type="InterPro" id="IPR036890">
    <property type="entry name" value="HATPase_C_sf"/>
</dbReference>
<dbReference type="PANTHER" id="PTHR43065">
    <property type="entry name" value="SENSOR HISTIDINE KINASE"/>
    <property type="match status" value="1"/>
</dbReference>
<evidence type="ECO:0000259" key="10">
    <source>
        <dbReference type="PROSITE" id="PS50113"/>
    </source>
</evidence>
<dbReference type="InterPro" id="IPR004358">
    <property type="entry name" value="Sig_transdc_His_kin-like_C"/>
</dbReference>
<dbReference type="Gene3D" id="3.30.565.10">
    <property type="entry name" value="Histidine kinase-like ATPase, C-terminal domain"/>
    <property type="match status" value="1"/>
</dbReference>
<keyword evidence="7" id="KW-1133">Transmembrane helix</keyword>
<dbReference type="SMART" id="SM00091">
    <property type="entry name" value="PAS"/>
    <property type="match status" value="1"/>
</dbReference>
<feature type="transmembrane region" description="Helical" evidence="7">
    <location>
        <begin position="35"/>
        <end position="55"/>
    </location>
</feature>
<evidence type="ECO:0000259" key="9">
    <source>
        <dbReference type="PROSITE" id="PS50112"/>
    </source>
</evidence>
<organism evidence="11 12">
    <name type="scientific">Methanosphaerula palustris (strain ATCC BAA-1556 / DSM 19958 / E1-9c)</name>
    <dbReference type="NCBI Taxonomy" id="521011"/>
    <lineage>
        <taxon>Archaea</taxon>
        <taxon>Methanobacteriati</taxon>
        <taxon>Methanobacteriota</taxon>
        <taxon>Stenosarchaea group</taxon>
        <taxon>Methanomicrobia</taxon>
        <taxon>Methanomicrobiales</taxon>
        <taxon>Methanoregulaceae</taxon>
        <taxon>Methanosphaerula</taxon>
    </lineage>
</organism>
<dbReference type="CDD" id="cd00075">
    <property type="entry name" value="HATPase"/>
    <property type="match status" value="1"/>
</dbReference>
<dbReference type="HOGENOM" id="CLU_000445_114_58_2"/>
<dbReference type="InterPro" id="IPR000014">
    <property type="entry name" value="PAS"/>
</dbReference>
<dbReference type="SUPFAM" id="SSF55874">
    <property type="entry name" value="ATPase domain of HSP90 chaperone/DNA topoisomerase II/histidine kinase"/>
    <property type="match status" value="1"/>
</dbReference>
<keyword evidence="3" id="KW-0547">Nucleotide-binding</keyword>
<dbReference type="OrthoDB" id="8127at2157"/>
<keyword evidence="4 11" id="KW-0418">Kinase</keyword>
<keyword evidence="5" id="KW-0067">ATP-binding</keyword>
<feature type="domain" description="PAS" evidence="9">
    <location>
        <begin position="246"/>
        <end position="306"/>
    </location>
</feature>
<dbReference type="PROSITE" id="PS50109">
    <property type="entry name" value="HIS_KIN"/>
    <property type="match status" value="1"/>
</dbReference>
<keyword evidence="7" id="KW-0472">Membrane</keyword>
<dbReference type="Gene3D" id="1.10.287.130">
    <property type="match status" value="1"/>
</dbReference>
<keyword evidence="1" id="KW-0597">Phosphoprotein</keyword>
<dbReference type="NCBIfam" id="TIGR00229">
    <property type="entry name" value="sensory_box"/>
    <property type="match status" value="1"/>
</dbReference>
<proteinExistence type="predicted"/>
<feature type="domain" description="PAC" evidence="10">
    <location>
        <begin position="311"/>
        <end position="363"/>
    </location>
</feature>
<dbReference type="SMART" id="SM00387">
    <property type="entry name" value="HATPase_c"/>
    <property type="match status" value="1"/>
</dbReference>
<accession>B8GIA1</accession>
<dbReference type="InterPro" id="IPR003594">
    <property type="entry name" value="HATPase_dom"/>
</dbReference>
<dbReference type="PROSITE" id="PS50113">
    <property type="entry name" value="PAC"/>
    <property type="match status" value="1"/>
</dbReference>
<gene>
    <name evidence="11" type="ordered locus">Mpal_0058</name>
</gene>
<dbReference type="InterPro" id="IPR005467">
    <property type="entry name" value="His_kinase_dom"/>
</dbReference>
<feature type="transmembrane region" description="Helical" evidence="7">
    <location>
        <begin position="61"/>
        <end position="83"/>
    </location>
</feature>
<evidence type="ECO:0000256" key="7">
    <source>
        <dbReference type="SAM" id="Phobius"/>
    </source>
</evidence>
<keyword evidence="12" id="KW-1185">Reference proteome</keyword>
<dbReference type="Proteomes" id="UP000002457">
    <property type="component" value="Chromosome"/>
</dbReference>
<dbReference type="EMBL" id="CP001338">
    <property type="protein sequence ID" value="ACL15452.1"/>
    <property type="molecule type" value="Genomic_DNA"/>
</dbReference>
<evidence type="ECO:0000313" key="11">
    <source>
        <dbReference type="EMBL" id="ACL15452.1"/>
    </source>
</evidence>
<dbReference type="AlphaFoldDB" id="B8GIA1"/>
<dbReference type="STRING" id="521011.Mpal_0058"/>
<dbReference type="Gene3D" id="3.30.450.20">
    <property type="entry name" value="PAS domain"/>
    <property type="match status" value="1"/>
</dbReference>
<dbReference type="GO" id="GO:0000160">
    <property type="term" value="P:phosphorelay signal transduction system"/>
    <property type="evidence" value="ECO:0007669"/>
    <property type="project" value="UniProtKB-KW"/>
</dbReference>
<dbReference type="InterPro" id="IPR001610">
    <property type="entry name" value="PAC"/>
</dbReference>
<evidence type="ECO:0000313" key="12">
    <source>
        <dbReference type="Proteomes" id="UP000002457"/>
    </source>
</evidence>
<evidence type="ECO:0000256" key="2">
    <source>
        <dbReference type="ARBA" id="ARBA00022679"/>
    </source>
</evidence>
<dbReference type="KEGG" id="mpl:Mpal_0058"/>
<evidence type="ECO:0000256" key="5">
    <source>
        <dbReference type="ARBA" id="ARBA00022840"/>
    </source>
</evidence>
<protein>
    <submittedName>
        <fullName evidence="11">PAS/PAC sensor signal transduction histidine kinase</fullName>
    </submittedName>
</protein>
<evidence type="ECO:0000259" key="8">
    <source>
        <dbReference type="PROSITE" id="PS50109"/>
    </source>
</evidence>
<dbReference type="PANTHER" id="PTHR43065:SF10">
    <property type="entry name" value="PEROXIDE STRESS-ACTIVATED HISTIDINE KINASE MAK3"/>
    <property type="match status" value="1"/>
</dbReference>
<name>B8GIA1_METPE</name>
<dbReference type="SMART" id="SM00086">
    <property type="entry name" value="PAC"/>
    <property type="match status" value="1"/>
</dbReference>
<sequence length="581" mass="65862" precursor="true">MNFFEFLFITSSLLLILLGIFVFTRDPKSPLHQAFLLLTLGAFWWAFSLFMFRYSSTYSEAYFWMRMSAFWTFVPALSLNFIWIFRRSAAQRGSIWIYPFIYIPAIIFCILELVTDVINVRPVSEYWGYSFGLSENLWIYYIELAWAFSLIIISLLVCLHYYLSTRDIRKKKQSQFILIGFACPAIAVFMYLIILPVFGIAVLPVISIAFPEIVIIFVLIFSIFVGYAIWKYDLFVLTPATAADTIISTMTDLLIMLDGEENIVVVNRATREMLGYTEDELIGSPVSILIGDHPEKPDFLADIINNGGSLSDIEMVCRKKDGTAMPVSVSGSVISDNARSISGVVIVLRDITERKQAENALILVLEKLKKINLLSSITRHDILNQLTVLKGYLELAETLEHDQDIVMYLKEMQEITDVIDEQISFMKDYEEMGVREPVWHDVAAGIRRSIASLPMRNVRTVIDMHGVEVFADPLFEKVFYNLIDNALRYGGENLTIIRFMATESGAGILLVCEDDGSGISPDDKKNLFMKGFGKHTGLGLFLVREILSITGITITENGGSGQGARFEIIVPQEAYRFPDMH</sequence>
<feature type="domain" description="Histidine kinase" evidence="8">
    <location>
        <begin position="377"/>
        <end position="574"/>
    </location>
</feature>
<dbReference type="GO" id="GO:0005524">
    <property type="term" value="F:ATP binding"/>
    <property type="evidence" value="ECO:0007669"/>
    <property type="project" value="UniProtKB-KW"/>
</dbReference>
<dbReference type="InterPro" id="IPR031621">
    <property type="entry name" value="HisKA_7TM"/>
</dbReference>
<dbReference type="eggNOG" id="arCOG06193">
    <property type="taxonomic scope" value="Archaea"/>
</dbReference>
<dbReference type="PROSITE" id="PS50112">
    <property type="entry name" value="PAS"/>
    <property type="match status" value="1"/>
</dbReference>
<evidence type="ECO:0000256" key="3">
    <source>
        <dbReference type="ARBA" id="ARBA00022741"/>
    </source>
</evidence>
<feature type="transmembrane region" description="Helical" evidence="7">
    <location>
        <begin position="208"/>
        <end position="230"/>
    </location>
</feature>
<evidence type="ECO:0000256" key="1">
    <source>
        <dbReference type="ARBA" id="ARBA00022553"/>
    </source>
</evidence>
<feature type="transmembrane region" description="Helical" evidence="7">
    <location>
        <begin position="95"/>
        <end position="118"/>
    </location>
</feature>
<feature type="transmembrane region" description="Helical" evidence="7">
    <location>
        <begin position="138"/>
        <end position="164"/>
    </location>
</feature>
<feature type="transmembrane region" description="Helical" evidence="7">
    <location>
        <begin position="176"/>
        <end position="202"/>
    </location>
</feature>
<keyword evidence="2" id="KW-0808">Transferase</keyword>
<keyword evidence="6" id="KW-0902">Two-component regulatory system</keyword>
<keyword evidence="7" id="KW-0812">Transmembrane</keyword>
<feature type="transmembrane region" description="Helical" evidence="7">
    <location>
        <begin position="6"/>
        <end position="23"/>
    </location>
</feature>
<evidence type="ECO:0000256" key="4">
    <source>
        <dbReference type="ARBA" id="ARBA00022777"/>
    </source>
</evidence>
<evidence type="ECO:0000256" key="6">
    <source>
        <dbReference type="ARBA" id="ARBA00023012"/>
    </source>
</evidence>
<dbReference type="Pfam" id="PF16927">
    <property type="entry name" value="HisKA_7TM"/>
    <property type="match status" value="1"/>
</dbReference>
<dbReference type="Pfam" id="PF02518">
    <property type="entry name" value="HATPase_c"/>
    <property type="match status" value="1"/>
</dbReference>
<dbReference type="Pfam" id="PF13426">
    <property type="entry name" value="PAS_9"/>
    <property type="match status" value="1"/>
</dbReference>
<dbReference type="InterPro" id="IPR035965">
    <property type="entry name" value="PAS-like_dom_sf"/>
</dbReference>
<dbReference type="SUPFAM" id="SSF55785">
    <property type="entry name" value="PYP-like sensor domain (PAS domain)"/>
    <property type="match status" value="1"/>
</dbReference>
<dbReference type="CDD" id="cd00130">
    <property type="entry name" value="PAS"/>
    <property type="match status" value="1"/>
</dbReference>